<dbReference type="GO" id="GO:0005829">
    <property type="term" value="C:cytosol"/>
    <property type="evidence" value="ECO:0007669"/>
    <property type="project" value="TreeGrafter"/>
</dbReference>
<comment type="caution">
    <text evidence="2">The sequence shown here is derived from an EMBL/GenBank/DDBJ whole genome shotgun (WGS) entry which is preliminary data.</text>
</comment>
<dbReference type="PROSITE" id="PS51197">
    <property type="entry name" value="HTH_RRF2_2"/>
    <property type="match status" value="1"/>
</dbReference>
<dbReference type="SUPFAM" id="SSF46785">
    <property type="entry name" value="Winged helix' DNA-binding domain"/>
    <property type="match status" value="1"/>
</dbReference>
<dbReference type="GO" id="GO:0003700">
    <property type="term" value="F:DNA-binding transcription factor activity"/>
    <property type="evidence" value="ECO:0007669"/>
    <property type="project" value="TreeGrafter"/>
</dbReference>
<dbReference type="GO" id="GO:0003677">
    <property type="term" value="F:DNA binding"/>
    <property type="evidence" value="ECO:0007669"/>
    <property type="project" value="UniProtKB-KW"/>
</dbReference>
<dbReference type="PROSITE" id="PS01332">
    <property type="entry name" value="HTH_RRF2_1"/>
    <property type="match status" value="1"/>
</dbReference>
<dbReference type="NCBIfam" id="TIGR00738">
    <property type="entry name" value="rrf2_super"/>
    <property type="match status" value="1"/>
</dbReference>
<reference evidence="2 3" key="2">
    <citation type="journal article" date="2016" name="Genome Announc.">
        <title>Permanent Draft Genome Sequences for Two Variants of Frankia sp. Strain CpI1, the First Frankia Strain Isolated from Root Nodules of Comptonia peregrina.</title>
        <authorList>
            <person name="Oshone R."/>
            <person name="Hurst S.G.IV."/>
            <person name="Abebe-Akele F."/>
            <person name="Simpson S."/>
            <person name="Morris K."/>
            <person name="Thomas W.K."/>
            <person name="Tisa L.S."/>
        </authorList>
    </citation>
    <scope>NUCLEOTIDE SEQUENCE [LARGE SCALE GENOMIC DNA]</scope>
    <source>
        <strain evidence="3">CpI1-S</strain>
    </source>
</reference>
<evidence type="ECO:0000313" key="2">
    <source>
        <dbReference type="EMBL" id="KJE24717.1"/>
    </source>
</evidence>
<dbReference type="Gene3D" id="1.10.10.10">
    <property type="entry name" value="Winged helix-like DNA-binding domain superfamily/Winged helix DNA-binding domain"/>
    <property type="match status" value="1"/>
</dbReference>
<dbReference type="InterPro" id="IPR036388">
    <property type="entry name" value="WH-like_DNA-bd_sf"/>
</dbReference>
<dbReference type="EMBL" id="JYFN01000005">
    <property type="protein sequence ID" value="KJE24717.1"/>
    <property type="molecule type" value="Genomic_DNA"/>
</dbReference>
<dbReference type="RefSeq" id="WP_044883813.1">
    <property type="nucleotide sequence ID" value="NZ_JYFN01000005.1"/>
</dbReference>
<dbReference type="PANTHER" id="PTHR33221">
    <property type="entry name" value="WINGED HELIX-TURN-HELIX TRANSCRIPTIONAL REGULATOR, RRF2 FAMILY"/>
    <property type="match status" value="1"/>
</dbReference>
<dbReference type="InterPro" id="IPR030489">
    <property type="entry name" value="TR_Rrf2-type_CS"/>
</dbReference>
<gene>
    <name evidence="2" type="ORF">FF36_01092</name>
</gene>
<name>A0A0D8BMU0_9ACTN</name>
<organism evidence="2 3">
    <name type="scientific">Frankia torreyi</name>
    <dbReference type="NCBI Taxonomy" id="1856"/>
    <lineage>
        <taxon>Bacteria</taxon>
        <taxon>Bacillati</taxon>
        <taxon>Actinomycetota</taxon>
        <taxon>Actinomycetes</taxon>
        <taxon>Frankiales</taxon>
        <taxon>Frankiaceae</taxon>
        <taxon>Frankia</taxon>
    </lineage>
</organism>
<sequence length="151" mass="16333">MQISARADYALRALLTLAASDGQLVKGESLALAQDLPLRFLENILTDLRRAGLVQSRRGADGGYQLGRPADQITVATVIRVTDGPLASVRGRRPEDACYEGAAKNLQDVWIAVRVNLRRVLENVTLADVAGGRLPEIVTTLGNDPDAWTTR</sequence>
<dbReference type="Pfam" id="PF02082">
    <property type="entry name" value="Rrf2"/>
    <property type="match status" value="1"/>
</dbReference>
<protein>
    <submittedName>
        <fullName evidence="2">Transcriptional regulator, BadM/Rrf2 family</fullName>
    </submittedName>
</protein>
<keyword evidence="1" id="KW-0238">DNA-binding</keyword>
<proteinExistence type="predicted"/>
<dbReference type="InterPro" id="IPR036390">
    <property type="entry name" value="WH_DNA-bd_sf"/>
</dbReference>
<dbReference type="PANTHER" id="PTHR33221:SF5">
    <property type="entry name" value="HTH-TYPE TRANSCRIPTIONAL REGULATOR ISCR"/>
    <property type="match status" value="1"/>
</dbReference>
<dbReference type="PATRIC" id="fig|1502723.3.peg.4359"/>
<dbReference type="AlphaFoldDB" id="A0A0D8BMU0"/>
<reference evidence="3" key="1">
    <citation type="submission" date="2015-02" db="EMBL/GenBank/DDBJ databases">
        <title>Draft Genome of Frankia sp. CpI1-S.</title>
        <authorList>
            <person name="Oshone R.T."/>
            <person name="Ngom M."/>
            <person name="Ghodhbane-Gtari F."/>
            <person name="Gtari M."/>
            <person name="Morris K."/>
            <person name="Thomas K."/>
            <person name="Sen A."/>
            <person name="Tisa L.S."/>
        </authorList>
    </citation>
    <scope>NUCLEOTIDE SEQUENCE [LARGE SCALE GENOMIC DNA]</scope>
    <source>
        <strain evidence="3">CpI1-S</strain>
    </source>
</reference>
<evidence type="ECO:0000256" key="1">
    <source>
        <dbReference type="ARBA" id="ARBA00023125"/>
    </source>
</evidence>
<dbReference type="InterPro" id="IPR000944">
    <property type="entry name" value="Tscrpt_reg_Rrf2"/>
</dbReference>
<keyword evidence="3" id="KW-1185">Reference proteome</keyword>
<accession>A0A0D8BMU0</accession>
<evidence type="ECO:0000313" key="3">
    <source>
        <dbReference type="Proteomes" id="UP000032545"/>
    </source>
</evidence>
<dbReference type="OrthoDB" id="9808360at2"/>
<dbReference type="Proteomes" id="UP000032545">
    <property type="component" value="Unassembled WGS sequence"/>
</dbReference>